<dbReference type="Pfam" id="PF19030">
    <property type="entry name" value="TSP1_ADAMTS"/>
    <property type="match status" value="6"/>
</dbReference>
<dbReference type="GeneID" id="111129922"/>
<dbReference type="PANTHER" id="PTHR13723:SF305">
    <property type="entry name" value="PROTEIN MADD-4"/>
    <property type="match status" value="1"/>
</dbReference>
<dbReference type="Pfam" id="PF00090">
    <property type="entry name" value="TSP_1"/>
    <property type="match status" value="1"/>
</dbReference>
<organism evidence="8 9">
    <name type="scientific">Crassostrea virginica</name>
    <name type="common">Eastern oyster</name>
    <dbReference type="NCBI Taxonomy" id="6565"/>
    <lineage>
        <taxon>Eukaryota</taxon>
        <taxon>Metazoa</taxon>
        <taxon>Spiralia</taxon>
        <taxon>Lophotrochozoa</taxon>
        <taxon>Mollusca</taxon>
        <taxon>Bivalvia</taxon>
        <taxon>Autobranchia</taxon>
        <taxon>Pteriomorphia</taxon>
        <taxon>Ostreida</taxon>
        <taxon>Ostreoidea</taxon>
        <taxon>Ostreidae</taxon>
        <taxon>Crassostrea</taxon>
    </lineage>
</organism>
<dbReference type="InterPro" id="IPR045371">
    <property type="entry name" value="ADAMTS_CR_3"/>
</dbReference>
<dbReference type="PANTHER" id="PTHR13723">
    <property type="entry name" value="ADAMTS A DISINTEGRIN AND METALLOPROTEASE WITH THROMBOSPONDIN MOTIFS PROTEASE"/>
    <property type="match status" value="1"/>
</dbReference>
<dbReference type="GO" id="GO:0006508">
    <property type="term" value="P:proteolysis"/>
    <property type="evidence" value="ECO:0007669"/>
    <property type="project" value="TreeGrafter"/>
</dbReference>
<dbReference type="OrthoDB" id="5950222at2759"/>
<evidence type="ECO:0000256" key="2">
    <source>
        <dbReference type="ARBA" id="ARBA00022525"/>
    </source>
</evidence>
<dbReference type="PRINTS" id="PR01857">
    <property type="entry name" value="ADAMTSFAMILY"/>
</dbReference>
<name>A0A8B8DXE2_CRAVI</name>
<keyword evidence="4" id="KW-0677">Repeat</keyword>
<dbReference type="FunFam" id="2.60.120.830:FF:000001">
    <property type="entry name" value="A disintegrin and metalloproteinase with thrombospondin motifs 1"/>
    <property type="match status" value="1"/>
</dbReference>
<evidence type="ECO:0000259" key="7">
    <source>
        <dbReference type="PROSITE" id="PS50900"/>
    </source>
</evidence>
<dbReference type="FunFam" id="2.20.100.10:FF:000005">
    <property type="entry name" value="ADAM metallopeptidase with thrombospondin type 1 motif 9"/>
    <property type="match status" value="4"/>
</dbReference>
<dbReference type="GO" id="GO:0004222">
    <property type="term" value="F:metalloendopeptidase activity"/>
    <property type="evidence" value="ECO:0007669"/>
    <property type="project" value="TreeGrafter"/>
</dbReference>
<dbReference type="InterPro" id="IPR036383">
    <property type="entry name" value="TSP1_rpt_sf"/>
</dbReference>
<dbReference type="PROSITE" id="PS50900">
    <property type="entry name" value="PLAC"/>
    <property type="match status" value="1"/>
</dbReference>
<dbReference type="Pfam" id="PF08686">
    <property type="entry name" value="PLAC"/>
    <property type="match status" value="1"/>
</dbReference>
<accession>A0A8B8DXE2</accession>
<comment type="subcellular location">
    <subcellularLocation>
        <location evidence="1">Secreted</location>
    </subcellularLocation>
</comment>
<feature type="domain" description="PLAC" evidence="7">
    <location>
        <begin position="834"/>
        <end position="871"/>
    </location>
</feature>
<dbReference type="GO" id="GO:0031012">
    <property type="term" value="C:extracellular matrix"/>
    <property type="evidence" value="ECO:0007669"/>
    <property type="project" value="TreeGrafter"/>
</dbReference>
<dbReference type="SUPFAM" id="SSF82895">
    <property type="entry name" value="TSP-1 type 1 repeat"/>
    <property type="match status" value="7"/>
</dbReference>
<evidence type="ECO:0000256" key="4">
    <source>
        <dbReference type="ARBA" id="ARBA00022737"/>
    </source>
</evidence>
<gene>
    <name evidence="9" type="primary">LOC111129922</name>
</gene>
<protein>
    <submittedName>
        <fullName evidence="9">ADAMTS-like protein 4 isoform X1</fullName>
    </submittedName>
</protein>
<evidence type="ECO:0000256" key="3">
    <source>
        <dbReference type="ARBA" id="ARBA00022729"/>
    </source>
</evidence>
<dbReference type="AlphaFoldDB" id="A0A8B8DXE2"/>
<dbReference type="GO" id="GO:0005576">
    <property type="term" value="C:extracellular region"/>
    <property type="evidence" value="ECO:0007669"/>
    <property type="project" value="UniProtKB-SubCell"/>
</dbReference>
<sequence>MLRCARNYHIYMAIGGLSCSSRILTQLMFLLALFQFSISQRSWTDWSSCTAPCGPGVQHRYLRCLPSAQNCYGNQKQYKVCSVKECEGKEGEDYRSTECRKYNNIKHRGRFFQWEKYILPSRQCSLTCRAAYYGFHETFQGAVRDGIPCDGTSTDQVCIQGRCTMVGCDGIVGSGAVVDRCGVCNGNNRDCQTISGIYTRASLPYGYNLITRIPEGACNINITELGSSRNYLALRLQNGSYVMNGRGRLSRAGDFSAGGTTFTYRKREGVGCPGECVRAKGPVNQTIDVQLLYYRTSPGILYQFTIPKHMTKAAMEAIIPRLKVGNQFNHAVDQPVADSNGGTMYETGYENIPTGNGGYPLPKDYRPRIIPNRRTSVQSPPQYIPYSGVKPEEIQRLTLNSQGQSRNLSQSQYNLYSSYYGPYKSPQAASGDYGRRYESYSTNDVQNNVINSGIPLEKGNDIDNRPPLLSAQNIPDASRYEWRIVGFTECSLTCGRGVQQTKVVCVERDRNLIVTNDNCVPDARPAIQTIQCNTRICPPGWDIGNWSDCSVSCGRGMQTRPVVCAQRISSSSKLDVQPTKCPVPRPESSRTCMNKPCADWKIGEWQKCSSICGKGERRRMVVCHSLDGQNVTDDQCQDLKPLDIQICDMGSCAQGWFHSPWSRKCFPSCGRGHKSRKVYCSAPNGSQISEAKCQSKKPKQKKPCRNKRPCGGYWFAGPWSECSSTCGSGVQERSVICVKKLDKKLFTIVGKENCRGRDKPEMERPCEELPPCQPEWFMTPWTQCSASCGTGTRTREVRCMDPDLAPSSTCLPTKRPSQQNLCNTQPCQDQSVQQDPSCKDVYKFCRLAGPARLCSYPFYQENCCSSCQMYQHRKTKEKP</sequence>
<dbReference type="InterPro" id="IPR013273">
    <property type="entry name" value="ADAMTS/ADAMTS-like"/>
</dbReference>
<proteinExistence type="predicted"/>
<keyword evidence="3" id="KW-0732">Signal</keyword>
<dbReference type="Pfam" id="PF19236">
    <property type="entry name" value="ADAMTS_CR_3"/>
    <property type="match status" value="1"/>
</dbReference>
<dbReference type="GO" id="GO:0030198">
    <property type="term" value="P:extracellular matrix organization"/>
    <property type="evidence" value="ECO:0007669"/>
    <property type="project" value="InterPro"/>
</dbReference>
<evidence type="ECO:0000313" key="9">
    <source>
        <dbReference type="RefSeq" id="XP_022332174.1"/>
    </source>
</evidence>
<evidence type="ECO:0000256" key="6">
    <source>
        <dbReference type="PIRSR" id="PIRSR613273-3"/>
    </source>
</evidence>
<feature type="disulfide bond" evidence="6">
    <location>
        <begin position="64"/>
        <end position="71"/>
    </location>
</feature>
<evidence type="ECO:0000313" key="8">
    <source>
        <dbReference type="Proteomes" id="UP000694844"/>
    </source>
</evidence>
<dbReference type="InterPro" id="IPR010294">
    <property type="entry name" value="ADAMTS_spacer1"/>
</dbReference>
<dbReference type="InterPro" id="IPR000884">
    <property type="entry name" value="TSP1_rpt"/>
</dbReference>
<feature type="disulfide bond" evidence="6">
    <location>
        <begin position="49"/>
        <end position="81"/>
    </location>
</feature>
<dbReference type="Pfam" id="PF05986">
    <property type="entry name" value="ADAMTS_spacer1"/>
    <property type="match status" value="1"/>
</dbReference>
<keyword evidence="8" id="KW-1185">Reference proteome</keyword>
<dbReference type="RefSeq" id="XP_022332174.1">
    <property type="nucleotide sequence ID" value="XM_022476466.1"/>
</dbReference>
<dbReference type="PROSITE" id="PS50092">
    <property type="entry name" value="TSP1"/>
    <property type="match status" value="6"/>
</dbReference>
<evidence type="ECO:0000256" key="5">
    <source>
        <dbReference type="ARBA" id="ARBA00023157"/>
    </source>
</evidence>
<dbReference type="InterPro" id="IPR010909">
    <property type="entry name" value="PLAC"/>
</dbReference>
<dbReference type="PROSITE" id="PS51257">
    <property type="entry name" value="PROKAR_LIPOPROTEIN"/>
    <property type="match status" value="1"/>
</dbReference>
<dbReference type="Gene3D" id="2.20.100.10">
    <property type="entry name" value="Thrombospondin type-1 (TSP1) repeat"/>
    <property type="match status" value="6"/>
</dbReference>
<keyword evidence="5 6" id="KW-1015">Disulfide bond</keyword>
<evidence type="ECO:0000256" key="1">
    <source>
        <dbReference type="ARBA" id="ARBA00004613"/>
    </source>
</evidence>
<dbReference type="Proteomes" id="UP000694844">
    <property type="component" value="Chromosome 4"/>
</dbReference>
<dbReference type="KEGG" id="cvn:111129922"/>
<dbReference type="SMART" id="SM00209">
    <property type="entry name" value="TSP1"/>
    <property type="match status" value="7"/>
</dbReference>
<dbReference type="Gene3D" id="2.60.120.830">
    <property type="match status" value="1"/>
</dbReference>
<feature type="disulfide bond" evidence="6">
    <location>
        <begin position="53"/>
        <end position="86"/>
    </location>
</feature>
<reference evidence="9" key="1">
    <citation type="submission" date="2025-08" db="UniProtKB">
        <authorList>
            <consortium name="RefSeq"/>
        </authorList>
    </citation>
    <scope>IDENTIFICATION</scope>
    <source>
        <tissue evidence="9">Whole sample</tissue>
    </source>
</reference>
<dbReference type="InterPro" id="IPR050439">
    <property type="entry name" value="ADAMTS_ADAMTS-like"/>
</dbReference>
<keyword evidence="2" id="KW-0964">Secreted</keyword>